<accession>A0A5K1JVU3</accession>
<evidence type="ECO:0000256" key="1">
    <source>
        <dbReference type="SAM" id="MobiDB-lite"/>
    </source>
</evidence>
<organism evidence="2">
    <name type="scientific">Ganoderma boninense</name>
    <dbReference type="NCBI Taxonomy" id="34458"/>
    <lineage>
        <taxon>Eukaryota</taxon>
        <taxon>Fungi</taxon>
        <taxon>Dikarya</taxon>
        <taxon>Basidiomycota</taxon>
        <taxon>Agaricomycotina</taxon>
        <taxon>Agaricomycetes</taxon>
        <taxon>Polyporales</taxon>
        <taxon>Polyporaceae</taxon>
        <taxon>Ganoderma</taxon>
    </lineage>
</organism>
<dbReference type="EMBL" id="LR725324">
    <property type="protein sequence ID" value="VWO96046.1"/>
    <property type="molecule type" value="Genomic_DNA"/>
</dbReference>
<sequence length="431" mass="48163">MRLPSQPSRRCDLPIEFVLEILQQAQYDDLVPRYKWIKNYALVCRAWSSYAQQLLFAYVALLRGAEHCKSFWKIIELTDARDPEHAALLRGSVRTLGMVIDHQHFYADIVHLCPNLQELHLSLYHGSFRPEVLQSLAEVGVRLKALRVKTYHYLPLFQLLSLLPGLEYLEVDCNSVFGGALTIPPLSAPAWSLRHLRYANLRRHTHLFLEWALSGPGAVARDSLEVLEVISPSFDPSTIAALGIAPTLRSLTLQRLFDGDDLTALTSLQEISVVHPIGTPPSFRQLPMGLVHVMLGSIANASGCATTVAGLSEYHNRCDGSLRVLTYTRRCDSSVDQLTDVDMLHDFCEERGIEFRLMDPPYGFYPGERVPLKPAQSFPRDLPVSSRRPLPVQGEGLPWKTKRKATLARKIVNAASRAFGGTIPAVALAKP</sequence>
<evidence type="ECO:0000313" key="2">
    <source>
        <dbReference type="EMBL" id="VWO96046.1"/>
    </source>
</evidence>
<name>A0A5K1JVU3_9APHY</name>
<dbReference type="InterPro" id="IPR032675">
    <property type="entry name" value="LRR_dom_sf"/>
</dbReference>
<reference evidence="2" key="1">
    <citation type="submission" date="2019-10" db="EMBL/GenBank/DDBJ databases">
        <authorList>
            <person name="Nor Muhammad N."/>
        </authorList>
    </citation>
    <scope>NUCLEOTIDE SEQUENCE</scope>
</reference>
<gene>
    <name evidence="2" type="primary">Q9P304</name>
</gene>
<proteinExistence type="predicted"/>
<protein>
    <submittedName>
        <fullName evidence="2">Alcohol oxidase</fullName>
    </submittedName>
</protein>
<dbReference type="SUPFAM" id="SSF52047">
    <property type="entry name" value="RNI-like"/>
    <property type="match status" value="1"/>
</dbReference>
<dbReference type="Gene3D" id="3.80.10.10">
    <property type="entry name" value="Ribonuclease Inhibitor"/>
    <property type="match status" value="1"/>
</dbReference>
<dbReference type="AlphaFoldDB" id="A0A5K1JVU3"/>
<feature type="region of interest" description="Disordered" evidence="1">
    <location>
        <begin position="377"/>
        <end position="396"/>
    </location>
</feature>